<keyword evidence="2" id="KW-1185">Reference proteome</keyword>
<accession>A0A9K3GIB3</accession>
<gene>
    <name evidence="1" type="ORF">KIPB_004613</name>
</gene>
<comment type="caution">
    <text evidence="1">The sequence shown here is derived from an EMBL/GenBank/DDBJ whole genome shotgun (WGS) entry which is preliminary data.</text>
</comment>
<dbReference type="AlphaFoldDB" id="A0A9K3GIB3"/>
<dbReference type="Proteomes" id="UP000265618">
    <property type="component" value="Unassembled WGS sequence"/>
</dbReference>
<dbReference type="EMBL" id="BDIP01000997">
    <property type="protein sequence ID" value="GIQ83310.1"/>
    <property type="molecule type" value="Genomic_DNA"/>
</dbReference>
<evidence type="ECO:0000313" key="1">
    <source>
        <dbReference type="EMBL" id="GIQ83310.1"/>
    </source>
</evidence>
<organism evidence="1 2">
    <name type="scientific">Kipferlia bialata</name>
    <dbReference type="NCBI Taxonomy" id="797122"/>
    <lineage>
        <taxon>Eukaryota</taxon>
        <taxon>Metamonada</taxon>
        <taxon>Carpediemonas-like organisms</taxon>
        <taxon>Kipferlia</taxon>
    </lineage>
</organism>
<sequence length="270" mass="30675">HTHIPASLFGVPFPSLGALTQRLDDVTGGMWTPQTVKRDTSDVTKRQSTRYDPSFRVDWRATQELLRSEVSVISCSSCRGLEGVSLEYSVDKTTAECVLTKYHTRLDIYGDTLLNIHDKGCDILTGESFDAPTSPEGMEWNTRGIKSLTRVWGKVYIEIPLLRPSPKSRRGQYTSFDLLHSFVIWELSLDTLEWREVRKFPESASLTLLSLEDNLHILDTSMDSPEDYKDPQQIGDSNLYHIIYSPETDTWTDGAMVTNHNHILTTSIFK</sequence>
<protein>
    <submittedName>
        <fullName evidence="1">Uncharacterized protein</fullName>
    </submittedName>
</protein>
<feature type="non-terminal residue" evidence="1">
    <location>
        <position position="1"/>
    </location>
</feature>
<reference evidence="1 2" key="1">
    <citation type="journal article" date="2018" name="PLoS ONE">
        <title>The draft genome of Kipferlia bialata reveals reductive genome evolution in fornicate parasites.</title>
        <authorList>
            <person name="Tanifuji G."/>
            <person name="Takabayashi S."/>
            <person name="Kume K."/>
            <person name="Takagi M."/>
            <person name="Nakayama T."/>
            <person name="Kamikawa R."/>
            <person name="Inagaki Y."/>
            <person name="Hashimoto T."/>
        </authorList>
    </citation>
    <scope>NUCLEOTIDE SEQUENCE [LARGE SCALE GENOMIC DNA]</scope>
    <source>
        <strain evidence="1">NY0173</strain>
    </source>
</reference>
<evidence type="ECO:0000313" key="2">
    <source>
        <dbReference type="Proteomes" id="UP000265618"/>
    </source>
</evidence>
<name>A0A9K3GIB3_9EUKA</name>
<proteinExistence type="predicted"/>